<dbReference type="KEGG" id="bbel:109475256"/>
<dbReference type="Proteomes" id="UP000515135">
    <property type="component" value="Unplaced"/>
</dbReference>
<keyword evidence="5" id="KW-0007">Acetylation</keyword>
<dbReference type="EC" id="4.1.1.84" evidence="9"/>
<gene>
    <name evidence="11" type="primary">LOC109475256</name>
</gene>
<comment type="similarity">
    <text evidence="2">Belongs to the MIF family.</text>
</comment>
<evidence type="ECO:0000256" key="1">
    <source>
        <dbReference type="ARBA" id="ARBA00004496"/>
    </source>
</evidence>
<evidence type="ECO:0000256" key="5">
    <source>
        <dbReference type="ARBA" id="ARBA00022990"/>
    </source>
</evidence>
<name>A0A6P4YPJ2_BRABE</name>
<dbReference type="RefSeq" id="XP_019631415.1">
    <property type="nucleotide sequence ID" value="XM_019775856.1"/>
</dbReference>
<dbReference type="SUPFAM" id="SSF55331">
    <property type="entry name" value="Tautomerase/MIF"/>
    <property type="match status" value="1"/>
</dbReference>
<dbReference type="OrthoDB" id="255819at2759"/>
<evidence type="ECO:0000256" key="8">
    <source>
        <dbReference type="ARBA" id="ARBA00037460"/>
    </source>
</evidence>
<organism evidence="10 11">
    <name type="scientific">Branchiostoma belcheri</name>
    <name type="common">Amphioxus</name>
    <dbReference type="NCBI Taxonomy" id="7741"/>
    <lineage>
        <taxon>Eukaryota</taxon>
        <taxon>Metazoa</taxon>
        <taxon>Chordata</taxon>
        <taxon>Cephalochordata</taxon>
        <taxon>Leptocardii</taxon>
        <taxon>Amphioxiformes</taxon>
        <taxon>Branchiostomatidae</taxon>
        <taxon>Branchiostoma</taxon>
    </lineage>
</organism>
<evidence type="ECO:0000256" key="6">
    <source>
        <dbReference type="ARBA" id="ARBA00023101"/>
    </source>
</evidence>
<dbReference type="GeneID" id="109475256"/>
<keyword evidence="6" id="KW-0470">Melanin biosynthesis</keyword>
<dbReference type="PANTHER" id="PTHR11954:SF22">
    <property type="entry name" value="D-DOPACHROME DECARBOXYLASE"/>
    <property type="match status" value="1"/>
</dbReference>
<dbReference type="GO" id="GO:0033981">
    <property type="term" value="F:D-dopachrome decarboxylase activity"/>
    <property type="evidence" value="ECO:0007669"/>
    <property type="project" value="UniProtKB-EC"/>
</dbReference>
<evidence type="ECO:0000256" key="7">
    <source>
        <dbReference type="ARBA" id="ARBA00023239"/>
    </source>
</evidence>
<comment type="subunit">
    <text evidence="3">Homotrimer.</text>
</comment>
<dbReference type="InterPro" id="IPR014347">
    <property type="entry name" value="Tautomerase/MIF_sf"/>
</dbReference>
<evidence type="ECO:0000256" key="3">
    <source>
        <dbReference type="ARBA" id="ARBA00011233"/>
    </source>
</evidence>
<dbReference type="Gene3D" id="3.30.429.10">
    <property type="entry name" value="Macrophage Migration Inhibitory Factor"/>
    <property type="match status" value="1"/>
</dbReference>
<dbReference type="GO" id="GO:0042438">
    <property type="term" value="P:melanin biosynthetic process"/>
    <property type="evidence" value="ECO:0007669"/>
    <property type="project" value="UniProtKB-KW"/>
</dbReference>
<comment type="function">
    <text evidence="8">Tautomerization of D-dopachrome with decarboxylation to give 5,6-dihydroxyindole (DHI).</text>
</comment>
<dbReference type="AlphaFoldDB" id="A0A6P4YPJ2"/>
<dbReference type="GO" id="GO:0005615">
    <property type="term" value="C:extracellular space"/>
    <property type="evidence" value="ECO:0007669"/>
    <property type="project" value="TreeGrafter"/>
</dbReference>
<keyword evidence="4" id="KW-0963">Cytoplasm</keyword>
<evidence type="ECO:0000313" key="11">
    <source>
        <dbReference type="RefSeq" id="XP_019631415.1"/>
    </source>
</evidence>
<evidence type="ECO:0000256" key="9">
    <source>
        <dbReference type="ARBA" id="ARBA00038884"/>
    </source>
</evidence>
<evidence type="ECO:0000256" key="2">
    <source>
        <dbReference type="ARBA" id="ARBA00005851"/>
    </source>
</evidence>
<comment type="subcellular location">
    <subcellularLocation>
        <location evidence="1">Cytoplasm</location>
    </subcellularLocation>
</comment>
<proteinExistence type="inferred from homology"/>
<protein>
    <recommendedName>
        <fullName evidence="9">D-dopachrome decarboxylase</fullName>
        <ecNumber evidence="9">4.1.1.84</ecNumber>
    </recommendedName>
</protein>
<dbReference type="InterPro" id="IPR001398">
    <property type="entry name" value="Macrophage_inhib_fac"/>
</dbReference>
<accession>A0A6P4YPJ2</accession>
<reference evidence="11" key="1">
    <citation type="submission" date="2025-08" db="UniProtKB">
        <authorList>
            <consortium name="RefSeq"/>
        </authorList>
    </citation>
    <scope>IDENTIFICATION</scope>
    <source>
        <tissue evidence="11">Gonad</tissue>
    </source>
</reference>
<keyword evidence="7" id="KW-0456">Lyase</keyword>
<dbReference type="PANTHER" id="PTHR11954">
    <property type="entry name" value="D-DOPACHROME DECARBOXYLASE"/>
    <property type="match status" value="1"/>
</dbReference>
<dbReference type="GO" id="GO:0050178">
    <property type="term" value="F:phenylpyruvate tautomerase activity"/>
    <property type="evidence" value="ECO:0007669"/>
    <property type="project" value="TreeGrafter"/>
</dbReference>
<evidence type="ECO:0000256" key="4">
    <source>
        <dbReference type="ARBA" id="ARBA00022490"/>
    </source>
</evidence>
<dbReference type="Pfam" id="PF01187">
    <property type="entry name" value="MIF"/>
    <property type="match status" value="1"/>
</dbReference>
<dbReference type="GO" id="GO:0005737">
    <property type="term" value="C:cytoplasm"/>
    <property type="evidence" value="ECO:0007669"/>
    <property type="project" value="UniProtKB-SubCell"/>
</dbReference>
<sequence>MPLAHIKTNLSSDQISDEFMKETSKMIAELLNKEEWRVSVHVDAGQRILRAGSFDPYVQFEIGAIKSFDEEKDKEKYSKAFFDFLSEKLPVQYDRIVVIFHRLDSEDVGIKGTLNSILVKKQ</sequence>
<keyword evidence="10" id="KW-1185">Reference proteome</keyword>
<evidence type="ECO:0000313" key="10">
    <source>
        <dbReference type="Proteomes" id="UP000515135"/>
    </source>
</evidence>